<dbReference type="Gene3D" id="2.60.40.1120">
    <property type="entry name" value="Carboxypeptidase-like, regulatory domain"/>
    <property type="match status" value="1"/>
</dbReference>
<dbReference type="Gene3D" id="2.60.40.2060">
    <property type="match status" value="1"/>
</dbReference>
<dbReference type="Pfam" id="PF12866">
    <property type="entry name" value="DUF3823"/>
    <property type="match status" value="1"/>
</dbReference>
<evidence type="ECO:0008006" key="5">
    <source>
        <dbReference type="Google" id="ProtNLM"/>
    </source>
</evidence>
<dbReference type="RefSeq" id="WP_186737507.1">
    <property type="nucleotide sequence ID" value="NZ_VFIA01000011.1"/>
</dbReference>
<proteinExistence type="predicted"/>
<feature type="domain" description="DUF3823" evidence="1">
    <location>
        <begin position="28"/>
        <end position="115"/>
    </location>
</feature>
<dbReference type="Proteomes" id="UP000700732">
    <property type="component" value="Unassembled WGS sequence"/>
</dbReference>
<name>A0ABR6W5G0_9BACT</name>
<evidence type="ECO:0000259" key="1">
    <source>
        <dbReference type="Pfam" id="PF12866"/>
    </source>
</evidence>
<dbReference type="InterPro" id="IPR041186">
    <property type="entry name" value="DUF3823_C"/>
</dbReference>
<feature type="domain" description="DUF3823" evidence="2">
    <location>
        <begin position="118"/>
        <end position="223"/>
    </location>
</feature>
<comment type="caution">
    <text evidence="3">The sequence shown here is derived from an EMBL/GenBank/DDBJ whole genome shotgun (WGS) entry which is preliminary data.</text>
</comment>
<reference evidence="3 4" key="1">
    <citation type="submission" date="2019-06" db="EMBL/GenBank/DDBJ databases">
        <title>Spirosoma utsteinense sp. nov. isolated from Antarctic ice-free soils.</title>
        <authorList>
            <person name="Tahon G."/>
        </authorList>
    </citation>
    <scope>NUCLEOTIDE SEQUENCE [LARGE SCALE GENOMIC DNA]</scope>
    <source>
        <strain evidence="3 4">LMG 31447</strain>
    </source>
</reference>
<protein>
    <recommendedName>
        <fullName evidence="5">DUF3823 domain-containing protein</fullName>
    </recommendedName>
</protein>
<gene>
    <name evidence="3" type="ORF">FH603_2225</name>
</gene>
<dbReference type="PROSITE" id="PS51257">
    <property type="entry name" value="PROKAR_LIPOPROTEIN"/>
    <property type="match status" value="1"/>
</dbReference>
<evidence type="ECO:0000313" key="3">
    <source>
        <dbReference type="EMBL" id="MBC3791717.1"/>
    </source>
</evidence>
<organism evidence="3 4">
    <name type="scientific">Spirosoma utsteinense</name>
    <dbReference type="NCBI Taxonomy" id="2585773"/>
    <lineage>
        <taxon>Bacteria</taxon>
        <taxon>Pseudomonadati</taxon>
        <taxon>Bacteroidota</taxon>
        <taxon>Cytophagia</taxon>
        <taxon>Cytophagales</taxon>
        <taxon>Cytophagaceae</taxon>
        <taxon>Spirosoma</taxon>
    </lineage>
</organism>
<evidence type="ECO:0000313" key="4">
    <source>
        <dbReference type="Proteomes" id="UP000700732"/>
    </source>
</evidence>
<dbReference type="InterPro" id="IPR024278">
    <property type="entry name" value="DUF3823_N"/>
</dbReference>
<keyword evidence="4" id="KW-1185">Reference proteome</keyword>
<dbReference type="EMBL" id="VFIA01000011">
    <property type="protein sequence ID" value="MBC3791717.1"/>
    <property type="molecule type" value="Genomic_DNA"/>
</dbReference>
<evidence type="ECO:0000259" key="2">
    <source>
        <dbReference type="Pfam" id="PF18003"/>
    </source>
</evidence>
<sequence length="227" mass="24162">MKAIILSLLVGAALLTGCQKDNFDPPSSTLTGRVVYDNQPVGLRSNGVQLELWQRGYQLFTKIPVQVAQDGSFSATLFDGDYKLVRLRGNGPWVDNTDTIEVPVRGTATIEVPVQPYYIIRNEVIQKNGTNLTATCSVSQAAGGTNARAIEAVTLFVGTTQFVDVNNNAGAFSRTGTALADLSKPLSLSMALPAPVVAKGYGYARIGVKTVGVAELLYTPVQKVTVP</sequence>
<dbReference type="Pfam" id="PF18003">
    <property type="entry name" value="DUF3823_C"/>
    <property type="match status" value="1"/>
</dbReference>
<accession>A0ABR6W5G0</accession>